<evidence type="ECO:0000256" key="1">
    <source>
        <dbReference type="SAM" id="MobiDB-lite"/>
    </source>
</evidence>
<protein>
    <recommendedName>
        <fullName evidence="4">Coiled-coil SMC6 And NSE5 INteracting (CANIN) domain-containing protein</fullName>
    </recommendedName>
</protein>
<evidence type="ECO:0000313" key="3">
    <source>
        <dbReference type="Proteomes" id="UP001365542"/>
    </source>
</evidence>
<keyword evidence="3" id="KW-1185">Reference proteome</keyword>
<dbReference type="Proteomes" id="UP001365542">
    <property type="component" value="Unassembled WGS sequence"/>
</dbReference>
<comment type="caution">
    <text evidence="2">The sequence shown here is derived from an EMBL/GenBank/DDBJ whole genome shotgun (WGS) entry which is preliminary data.</text>
</comment>
<organism evidence="2 3">
    <name type="scientific">Orbilia ellipsospora</name>
    <dbReference type="NCBI Taxonomy" id="2528407"/>
    <lineage>
        <taxon>Eukaryota</taxon>
        <taxon>Fungi</taxon>
        <taxon>Dikarya</taxon>
        <taxon>Ascomycota</taxon>
        <taxon>Pezizomycotina</taxon>
        <taxon>Orbiliomycetes</taxon>
        <taxon>Orbiliales</taxon>
        <taxon>Orbiliaceae</taxon>
        <taxon>Orbilia</taxon>
    </lineage>
</organism>
<sequence length="613" mass="69675">MYKNSDSEIAKSLSFSSLNKLAIVEDSQADDSEYDYEQDFARFKTRQGILKLEMEKHSRAFPPCHTKKNDRKKQQQKKNKQDDDDDIKPQPYQKSSRRQSFSSLSSLTSPSGSIHDSSDDDILSFLKPDMKPSLRGSESTKPKLTIAEILEQTKKNKARDLEIRRAQQLLEDSESTTLSASDPAVVSNINTYLKPSDGENSLIRLLKPTPTNSDALSHRFLFLNPNVKDVQSVRFKHYTLSTLWGPVIECVCGHDVGFLMNSESKIRDFLISGNFVSFLQTNDVLLDSQFQNYLLDQLCVQRDENLCITYLGVATVLPERTAECLGETGIRRLFGLLGASDELLNLDSPLQTTTSERDIEEEFYAPNWWNVSLVLKLLRKIASSLTSEQLRTVWGFAVRLSLDEKRIKGRKCHFDLMNLMETLIENLESHNYPLIEIFLRDLQLSVVDRSLQRQLIGILPVTSTFSHNLRKRLARAFFSENPAYLGGRLDPSRLLNDILAKLVSVDVRIPKGESYVKVQNIIDIINIAIDDARWCIGISVRENAESEVRLENIITRLKHAKETIQEGSDLNIEKSNAKDSFTKLILRLDCIRSKAKPVQTLMDQYFRLGGGTA</sequence>
<evidence type="ECO:0008006" key="4">
    <source>
        <dbReference type="Google" id="ProtNLM"/>
    </source>
</evidence>
<gene>
    <name evidence="2" type="ORF">TWF694_010669</name>
</gene>
<reference evidence="2 3" key="1">
    <citation type="submission" date="2019-10" db="EMBL/GenBank/DDBJ databases">
        <authorList>
            <person name="Palmer J.M."/>
        </authorList>
    </citation>
    <scope>NUCLEOTIDE SEQUENCE [LARGE SCALE GENOMIC DNA]</scope>
    <source>
        <strain evidence="2 3">TWF694</strain>
    </source>
</reference>
<dbReference type="AlphaFoldDB" id="A0AAV9X824"/>
<feature type="region of interest" description="Disordered" evidence="1">
    <location>
        <begin position="54"/>
        <end position="120"/>
    </location>
</feature>
<dbReference type="EMBL" id="JAVHJO010000008">
    <property type="protein sequence ID" value="KAK6537756.1"/>
    <property type="molecule type" value="Genomic_DNA"/>
</dbReference>
<proteinExistence type="predicted"/>
<feature type="compositionally biased region" description="Basic residues" evidence="1">
    <location>
        <begin position="65"/>
        <end position="78"/>
    </location>
</feature>
<name>A0AAV9X824_9PEZI</name>
<evidence type="ECO:0000313" key="2">
    <source>
        <dbReference type="EMBL" id="KAK6537756.1"/>
    </source>
</evidence>
<accession>A0AAV9X824</accession>
<feature type="compositionally biased region" description="Low complexity" evidence="1">
    <location>
        <begin position="89"/>
        <end position="115"/>
    </location>
</feature>